<dbReference type="EMBL" id="JAKKPZ010000148">
    <property type="protein sequence ID" value="KAI1700348.1"/>
    <property type="molecule type" value="Genomic_DNA"/>
</dbReference>
<name>A0AAD4QZN1_9BILA</name>
<keyword evidence="6" id="KW-0675">Receptor</keyword>
<feature type="transmembrane region" description="Helical" evidence="5">
    <location>
        <begin position="149"/>
        <end position="174"/>
    </location>
</feature>
<keyword evidence="7" id="KW-1185">Reference proteome</keyword>
<reference evidence="6" key="1">
    <citation type="submission" date="2022-01" db="EMBL/GenBank/DDBJ databases">
        <title>Genome Sequence Resource for Two Populations of Ditylenchus destructor, the Migratory Endoparasitic Phytonematode.</title>
        <authorList>
            <person name="Zhang H."/>
            <person name="Lin R."/>
            <person name="Xie B."/>
        </authorList>
    </citation>
    <scope>NUCLEOTIDE SEQUENCE</scope>
    <source>
        <strain evidence="6">BazhouSP</strain>
    </source>
</reference>
<feature type="transmembrane region" description="Helical" evidence="5">
    <location>
        <begin position="262"/>
        <end position="281"/>
    </location>
</feature>
<dbReference type="InterPro" id="IPR019408">
    <property type="entry name" value="7TM_GPCR_serpentine_rcpt_Srab"/>
</dbReference>
<protein>
    <submittedName>
        <fullName evidence="6">Serpentine type 7TM GPCR receptor class ab chemoreceptor domain-containing protein</fullName>
    </submittedName>
</protein>
<evidence type="ECO:0000313" key="6">
    <source>
        <dbReference type="EMBL" id="KAI1700348.1"/>
    </source>
</evidence>
<feature type="transmembrane region" description="Helical" evidence="5">
    <location>
        <begin position="105"/>
        <end position="128"/>
    </location>
</feature>
<feature type="transmembrane region" description="Helical" evidence="5">
    <location>
        <begin position="194"/>
        <end position="218"/>
    </location>
</feature>
<evidence type="ECO:0000256" key="4">
    <source>
        <dbReference type="ARBA" id="ARBA00023136"/>
    </source>
</evidence>
<evidence type="ECO:0000256" key="5">
    <source>
        <dbReference type="SAM" id="Phobius"/>
    </source>
</evidence>
<organism evidence="6 7">
    <name type="scientific">Ditylenchus destructor</name>
    <dbReference type="NCBI Taxonomy" id="166010"/>
    <lineage>
        <taxon>Eukaryota</taxon>
        <taxon>Metazoa</taxon>
        <taxon>Ecdysozoa</taxon>
        <taxon>Nematoda</taxon>
        <taxon>Chromadorea</taxon>
        <taxon>Rhabditida</taxon>
        <taxon>Tylenchina</taxon>
        <taxon>Tylenchomorpha</taxon>
        <taxon>Sphaerularioidea</taxon>
        <taxon>Anguinidae</taxon>
        <taxon>Anguininae</taxon>
        <taxon>Ditylenchus</taxon>
    </lineage>
</organism>
<comment type="caution">
    <text evidence="6">The sequence shown here is derived from an EMBL/GenBank/DDBJ whole genome shotgun (WGS) entry which is preliminary data.</text>
</comment>
<dbReference type="AlphaFoldDB" id="A0AAD4QZN1"/>
<comment type="subcellular location">
    <subcellularLocation>
        <location evidence="1">Membrane</location>
        <topology evidence="1">Multi-pass membrane protein</topology>
    </subcellularLocation>
</comment>
<gene>
    <name evidence="6" type="ORF">DdX_16775</name>
</gene>
<proteinExistence type="predicted"/>
<dbReference type="GO" id="GO:0016020">
    <property type="term" value="C:membrane"/>
    <property type="evidence" value="ECO:0007669"/>
    <property type="project" value="UniProtKB-SubCell"/>
</dbReference>
<keyword evidence="3 5" id="KW-1133">Transmembrane helix</keyword>
<dbReference type="PANTHER" id="PTHR46561">
    <property type="entry name" value="SERPENTINE RECEPTOR, CLASS AB (CLASS A-LIKE)-RELATED"/>
    <property type="match status" value="1"/>
</dbReference>
<evidence type="ECO:0000256" key="1">
    <source>
        <dbReference type="ARBA" id="ARBA00004141"/>
    </source>
</evidence>
<sequence length="372" mass="42313">MISYTNYSLLPPNCKNAALLSESAPYKLLVVFKASANAIAVGIFIFLAFTKPHTRIYHPNTRIIALITCIFMFLMALQHACFYSFETWRISFPYADPCERLWPTPALFSLRVMSGVFLIGLNSSFVILCIERLVCVLRISNYEESSRPALVATIVISTTALFSVVLILLCIPGVDWDEKLAVTTIRNSNNTANFQIMLIYMFALECVGVLFFSFLNFWSRSYRERIRGTKIAGTNCNLLFIKTNPSLSVKFQIEETIEMVRLFLPVVSVNCALNILTYLAALISNEIWPIHSIPTDLQMVLYELDFISRLSPFFTSLLLARGIGQLRRLLCCSATEQRTKVILNSNKDQDDHFNRLKQMFETGAMAQRKNTH</sequence>
<evidence type="ECO:0000256" key="2">
    <source>
        <dbReference type="ARBA" id="ARBA00022692"/>
    </source>
</evidence>
<evidence type="ECO:0000313" key="7">
    <source>
        <dbReference type="Proteomes" id="UP001201812"/>
    </source>
</evidence>
<keyword evidence="4 5" id="KW-0472">Membrane</keyword>
<dbReference type="PANTHER" id="PTHR46561:SF11">
    <property type="entry name" value="SERPENTINE RECEPTOR CLASS ALPHA_BETA-14"/>
    <property type="match status" value="1"/>
</dbReference>
<dbReference type="Pfam" id="PF10292">
    <property type="entry name" value="7TM_GPCR_Srab"/>
    <property type="match status" value="1"/>
</dbReference>
<accession>A0AAD4QZN1</accession>
<feature type="transmembrane region" description="Helical" evidence="5">
    <location>
        <begin position="28"/>
        <end position="49"/>
    </location>
</feature>
<evidence type="ECO:0000256" key="3">
    <source>
        <dbReference type="ARBA" id="ARBA00022989"/>
    </source>
</evidence>
<dbReference type="Proteomes" id="UP001201812">
    <property type="component" value="Unassembled WGS sequence"/>
</dbReference>
<keyword evidence="2 5" id="KW-0812">Transmembrane</keyword>
<feature type="transmembrane region" description="Helical" evidence="5">
    <location>
        <begin position="61"/>
        <end position="85"/>
    </location>
</feature>
<dbReference type="InterPro" id="IPR053286">
    <property type="entry name" value="Nematode_rcpt-like_srab"/>
</dbReference>